<keyword evidence="2" id="KW-0998">Cell outer membrane</keyword>
<proteinExistence type="inferred from homology"/>
<keyword evidence="2" id="KW-0813">Transport</keyword>
<dbReference type="EMBL" id="AEPE02000004">
    <property type="protein sequence ID" value="EFZ37112.1"/>
    <property type="molecule type" value="Genomic_DNA"/>
</dbReference>
<dbReference type="SUPFAM" id="SSF49464">
    <property type="entry name" value="Carboxypeptidase regulatory domain-like"/>
    <property type="match status" value="1"/>
</dbReference>
<keyword evidence="7" id="KW-1185">Reference proteome</keyword>
<keyword evidence="2 3" id="KW-0472">Membrane</keyword>
<dbReference type="RefSeq" id="WP_004368430.1">
    <property type="nucleotide sequence ID" value="NZ_GL833118.1"/>
</dbReference>
<keyword evidence="2" id="KW-0812">Transmembrane</keyword>
<evidence type="ECO:0000256" key="1">
    <source>
        <dbReference type="ARBA" id="ARBA00022729"/>
    </source>
</evidence>
<dbReference type="GO" id="GO:0044718">
    <property type="term" value="P:siderophore transmembrane transport"/>
    <property type="evidence" value="ECO:0007669"/>
    <property type="project" value="TreeGrafter"/>
</dbReference>
<dbReference type="InterPro" id="IPR012910">
    <property type="entry name" value="Plug_dom"/>
</dbReference>
<evidence type="ECO:0000313" key="6">
    <source>
        <dbReference type="EMBL" id="EFZ37112.1"/>
    </source>
</evidence>
<dbReference type="HOGENOM" id="CLU_004317_1_1_10"/>
<reference evidence="6" key="1">
    <citation type="submission" date="2011-01" db="EMBL/GenBank/DDBJ databases">
        <authorList>
            <person name="Muzny D."/>
            <person name="Qin X."/>
            <person name="Buhay C."/>
            <person name="Dugan-Rocha S."/>
            <person name="Ding Y."/>
            <person name="Chen G."/>
            <person name="Hawes A."/>
            <person name="Holder M."/>
            <person name="Jhangiani S."/>
            <person name="Johnson A."/>
            <person name="Khan Z."/>
            <person name="Li Z."/>
            <person name="Liu W."/>
            <person name="Liu X."/>
            <person name="Perez L."/>
            <person name="Shen H."/>
            <person name="Wang Q."/>
            <person name="Watt J."/>
            <person name="Xi L."/>
            <person name="Xin Y."/>
            <person name="Zhou J."/>
            <person name="Deng J."/>
            <person name="Jiang H."/>
            <person name="Liu Y."/>
            <person name="Qu J."/>
            <person name="Song X.-Z."/>
            <person name="Zhang L."/>
            <person name="Villasana D."/>
            <person name="Johnson A."/>
            <person name="Liu J."/>
            <person name="Liyanage D."/>
            <person name="Lorensuhewa L."/>
            <person name="Robinson T."/>
            <person name="Song A."/>
            <person name="Song B.-B."/>
            <person name="Dinh H."/>
            <person name="Thornton R."/>
            <person name="Coyle M."/>
            <person name="Francisco L."/>
            <person name="Jackson L."/>
            <person name="Javaid M."/>
            <person name="Korchina V."/>
            <person name="Kovar C."/>
            <person name="Mata R."/>
            <person name="Mathew T."/>
            <person name="Ngo R."/>
            <person name="Nguyen L."/>
            <person name="Nguyen N."/>
            <person name="Okwuonu G."/>
            <person name="Ongeri F."/>
            <person name="Pham C."/>
            <person name="Simmons D."/>
            <person name="Wilczek-Boney K."/>
            <person name="Hale W."/>
            <person name="Jakkamsetti A."/>
            <person name="Pham P."/>
            <person name="Ruth R."/>
            <person name="San Lucas F."/>
            <person name="Warren J."/>
            <person name="Zhang J."/>
            <person name="Zhao Z."/>
            <person name="Zhou C."/>
            <person name="Zhu D."/>
            <person name="Lee S."/>
            <person name="Bess C."/>
            <person name="Blankenburg K."/>
            <person name="Forbes L."/>
            <person name="Fu Q."/>
            <person name="Gubbala S."/>
            <person name="Hirani K."/>
            <person name="Jayaseelan J.C."/>
            <person name="Lara F."/>
            <person name="Munidasa M."/>
            <person name="Palculict T."/>
            <person name="Patil S."/>
            <person name="Pu L.-L."/>
            <person name="Saada N."/>
            <person name="Tang L."/>
            <person name="Weissenberger G."/>
            <person name="Zhu Y."/>
            <person name="Hemphill L."/>
            <person name="Shang Y."/>
            <person name="Youmans B."/>
            <person name="Ayvaz T."/>
            <person name="Ross M."/>
            <person name="Santibanez J."/>
            <person name="Aqrawi P."/>
            <person name="Gross S."/>
            <person name="Joshi V."/>
            <person name="Fowler G."/>
            <person name="Nazareth L."/>
            <person name="Reid J."/>
            <person name="Worley K."/>
            <person name="Petrosino J."/>
            <person name="Highlander S."/>
            <person name="Gibbs R."/>
        </authorList>
    </citation>
    <scope>NUCLEOTIDE SEQUENCE [LARGE SCALE GENOMIC DNA]</scope>
    <source>
        <strain evidence="6">ATCC 33269</strain>
    </source>
</reference>
<dbReference type="InterPro" id="IPR023997">
    <property type="entry name" value="TonB-dep_OMP_SusC/RagA_CS"/>
</dbReference>
<dbReference type="eggNOG" id="COG4206">
    <property type="taxonomic scope" value="Bacteria"/>
</dbReference>
<comment type="subcellular location">
    <subcellularLocation>
        <location evidence="2">Cell outer membrane</location>
        <topology evidence="2">Multi-pass membrane protein</topology>
    </subcellularLocation>
</comment>
<dbReference type="Gene3D" id="2.170.130.10">
    <property type="entry name" value="TonB-dependent receptor, plug domain"/>
    <property type="match status" value="1"/>
</dbReference>
<dbReference type="InterPro" id="IPR000531">
    <property type="entry name" value="Beta-barrel_TonB"/>
</dbReference>
<evidence type="ECO:0000256" key="3">
    <source>
        <dbReference type="RuleBase" id="RU003357"/>
    </source>
</evidence>
<accession>E7RPR9</accession>
<dbReference type="PANTHER" id="PTHR30069">
    <property type="entry name" value="TONB-DEPENDENT OUTER MEMBRANE RECEPTOR"/>
    <property type="match status" value="1"/>
</dbReference>
<dbReference type="GO" id="GO:0009279">
    <property type="term" value="C:cell outer membrane"/>
    <property type="evidence" value="ECO:0007669"/>
    <property type="project" value="UniProtKB-SubCell"/>
</dbReference>
<protein>
    <submittedName>
        <fullName evidence="6">TonB-linked outer membrane protein, SusC/RagA family</fullName>
    </submittedName>
</protein>
<dbReference type="Pfam" id="PF13715">
    <property type="entry name" value="CarbopepD_reg_2"/>
    <property type="match status" value="1"/>
</dbReference>
<feature type="domain" description="TonB-dependent receptor plug" evidence="5">
    <location>
        <begin position="151"/>
        <end position="256"/>
    </location>
</feature>
<dbReference type="PROSITE" id="PS52016">
    <property type="entry name" value="TONB_DEPENDENT_REC_3"/>
    <property type="match status" value="1"/>
</dbReference>
<dbReference type="eggNOG" id="COG1629">
    <property type="taxonomic scope" value="Bacteria"/>
</dbReference>
<evidence type="ECO:0000313" key="7">
    <source>
        <dbReference type="Proteomes" id="UP000005580"/>
    </source>
</evidence>
<dbReference type="Pfam" id="PF00593">
    <property type="entry name" value="TonB_dep_Rec_b-barrel"/>
    <property type="match status" value="1"/>
</dbReference>
<dbReference type="PANTHER" id="PTHR30069:SF29">
    <property type="entry name" value="HEMOGLOBIN AND HEMOGLOBIN-HAPTOGLOBIN-BINDING PROTEIN 1-RELATED"/>
    <property type="match status" value="1"/>
</dbReference>
<keyword evidence="3" id="KW-0798">TonB box</keyword>
<organism evidence="6 7">
    <name type="scientific">Hoylesella oralis ATCC 33269</name>
    <dbReference type="NCBI Taxonomy" id="873533"/>
    <lineage>
        <taxon>Bacteria</taxon>
        <taxon>Pseudomonadati</taxon>
        <taxon>Bacteroidota</taxon>
        <taxon>Bacteroidia</taxon>
        <taxon>Bacteroidales</taxon>
        <taxon>Prevotellaceae</taxon>
        <taxon>Hoylesella</taxon>
    </lineage>
</organism>
<dbReference type="STRING" id="28134.SAMN05444288_1704"/>
<dbReference type="Proteomes" id="UP000005580">
    <property type="component" value="Unassembled WGS sequence"/>
</dbReference>
<name>E7RPR9_9BACT</name>
<dbReference type="NCBIfam" id="TIGR04057">
    <property type="entry name" value="SusC_RagA_signa"/>
    <property type="match status" value="1"/>
</dbReference>
<dbReference type="InterPro" id="IPR037066">
    <property type="entry name" value="Plug_dom_sf"/>
</dbReference>
<dbReference type="InterPro" id="IPR023996">
    <property type="entry name" value="TonB-dep_OMP_SusC/RagA"/>
</dbReference>
<dbReference type="AlphaFoldDB" id="E7RPR9"/>
<comment type="similarity">
    <text evidence="2 3">Belongs to the TonB-dependent receptor family.</text>
</comment>
<evidence type="ECO:0000259" key="4">
    <source>
        <dbReference type="Pfam" id="PF00593"/>
    </source>
</evidence>
<keyword evidence="1" id="KW-0732">Signal</keyword>
<dbReference type="InterPro" id="IPR008969">
    <property type="entry name" value="CarboxyPept-like_regulatory"/>
</dbReference>
<dbReference type="SUPFAM" id="SSF56935">
    <property type="entry name" value="Porins"/>
    <property type="match status" value="1"/>
</dbReference>
<feature type="domain" description="TonB-dependent receptor-like beta-barrel" evidence="4">
    <location>
        <begin position="465"/>
        <end position="1027"/>
    </location>
</feature>
<dbReference type="NCBIfam" id="TIGR04056">
    <property type="entry name" value="OMP_RagA_SusC"/>
    <property type="match status" value="1"/>
</dbReference>
<dbReference type="FunFam" id="2.170.130.10:FF:000003">
    <property type="entry name" value="SusC/RagA family TonB-linked outer membrane protein"/>
    <property type="match status" value="1"/>
</dbReference>
<dbReference type="InterPro" id="IPR039426">
    <property type="entry name" value="TonB-dep_rcpt-like"/>
</dbReference>
<evidence type="ECO:0000259" key="5">
    <source>
        <dbReference type="Pfam" id="PF07715"/>
    </source>
</evidence>
<keyword evidence="2" id="KW-1134">Transmembrane beta strand</keyword>
<sequence length="1062" mass="119271">MKNKLDKDCMILTSNMMYKKIILMSFLLFIFGGVMVKADLHENAVYHIEAQTAQQTGKKVTGQVSDNNGEPIVGASVVIKGKTTGVGAITDANGNFTLDNVPTGAVLVISYLGYNAQEVSVGRQSSVNIILTPDTKSLDEVVVVAYGSQKKATLTGSVASINTKEIKQSPTSNLAITLTGRLPGLSVIQRSGEPGRDNTLLYLRGRGTINGQNPLIMVDGVERDLTSIDPNEVENISILKDASSTALFGVRGANGVILVTTKRGTSEIPDISLSAEAGWQTFTRWPSELSAYEWALLKNQAWHNDTPNPTPLQRPPYSDYALDRYRLQDQPAAYGDHDWVKMLMHKWVPQTRYNLTLNGKGANVAYFVNVGYLNQGGQFKLDNSENRNYDAKNYMDRFNFRANIDVALNARKTLKAFLNAAGVYEKVNGPNMTSTAVIEQLLTKWPVILPGPLTPDGQVLVGGGAYQESPWAQINRTGYKKETRSSITATFGMQYDLNSIVKGLSLKAVASYDSKTYNYLVGSRSYQYWEQVVDPNTKNPDGSDKITYNRIRSDFDNTPLSTSKSATFASFYDVQFQIIYNRIFNKKHSVNGLLMAQQQSQIKTDQVLPYNVNGLAARLVYAYDDRYIAEFDAGYNGSEQFAPGHRYGFFPSISGAWNIYNEQFFKKSSLAKTIDKLKLRLSYGVVGNDKLGGDRFLYLDNIVRTGSGYSESIQNNHSIAESFFGNPNLKWETAKKFNFGFEIGLLQSLNLSVDIFSERRDNILIRKQTIPDLVGVATQSVIPPYNLGKTKNRGYEIELNYTKPINRDLLVMLKANFNYNDNEIVDVDELRYDDTYAYRYRRTGYMIGQQWGLKSDGFFKDQAEIDAYARYDGIQPRPGDLKFVDVNHDNVINDKDMVPIGYSDVPKYTWGTALSVTYKYFDISVLFQGAFKVTGIISGTGPWEWYDFRKFHQKAWTAERAAAGEEILFPALSTAQSASELRSSDFFNMNRSYVRLKNLEIGFTLPQSWSKVLNAKKIRIYANGYNLITWDKMKYDDWDPEVVRNNDYPILKVLNVGANITF</sequence>
<dbReference type="Gene3D" id="2.60.40.1120">
    <property type="entry name" value="Carboxypeptidase-like, regulatory domain"/>
    <property type="match status" value="1"/>
</dbReference>
<evidence type="ECO:0000256" key="2">
    <source>
        <dbReference type="PROSITE-ProRule" id="PRU01360"/>
    </source>
</evidence>
<comment type="caution">
    <text evidence="6">The sequence shown here is derived from an EMBL/GenBank/DDBJ whole genome shotgun (WGS) entry which is preliminary data.</text>
</comment>
<dbReference type="FunFam" id="2.60.40.1120:FF:000003">
    <property type="entry name" value="Outer membrane protein Omp121"/>
    <property type="match status" value="1"/>
</dbReference>
<dbReference type="GO" id="GO:0015344">
    <property type="term" value="F:siderophore uptake transmembrane transporter activity"/>
    <property type="evidence" value="ECO:0007669"/>
    <property type="project" value="TreeGrafter"/>
</dbReference>
<dbReference type="Pfam" id="PF07715">
    <property type="entry name" value="Plug"/>
    <property type="match status" value="1"/>
</dbReference>
<gene>
    <name evidence="6" type="ORF">HMPREF0663_11170</name>
</gene>